<organism evidence="2 3">
    <name type="scientific">Aeromicrobium marinum DSM 15272</name>
    <dbReference type="NCBI Taxonomy" id="585531"/>
    <lineage>
        <taxon>Bacteria</taxon>
        <taxon>Bacillati</taxon>
        <taxon>Actinomycetota</taxon>
        <taxon>Actinomycetes</taxon>
        <taxon>Propionibacteriales</taxon>
        <taxon>Nocardioidaceae</taxon>
        <taxon>Aeromicrobium</taxon>
    </lineage>
</organism>
<accession>E2SBH9</accession>
<dbReference type="InterPro" id="IPR004879">
    <property type="entry name" value="Ssp411-like_TRX"/>
</dbReference>
<dbReference type="GO" id="GO:0005975">
    <property type="term" value="P:carbohydrate metabolic process"/>
    <property type="evidence" value="ECO:0007669"/>
    <property type="project" value="InterPro"/>
</dbReference>
<dbReference type="InterPro" id="IPR012341">
    <property type="entry name" value="6hp_glycosidase-like_sf"/>
</dbReference>
<dbReference type="EMBL" id="ACLF03000004">
    <property type="protein sequence ID" value="EFQ83725.1"/>
    <property type="molecule type" value="Genomic_DNA"/>
</dbReference>
<comment type="caution">
    <text evidence="2">The sequence shown here is derived from an EMBL/GenBank/DDBJ whole genome shotgun (WGS) entry which is preliminary data.</text>
</comment>
<dbReference type="eggNOG" id="COG1331">
    <property type="taxonomic scope" value="Bacteria"/>
</dbReference>
<dbReference type="SUPFAM" id="SSF52833">
    <property type="entry name" value="Thioredoxin-like"/>
    <property type="match status" value="1"/>
</dbReference>
<gene>
    <name evidence="2" type="ORF">HMPREF0063_11388</name>
</gene>
<protein>
    <recommendedName>
        <fullName evidence="1">Spermatogenesis-associated protein 20-like TRX domain-containing protein</fullName>
    </recommendedName>
</protein>
<dbReference type="STRING" id="585531.HMPREF0063_11388"/>
<dbReference type="Gene3D" id="3.40.30.10">
    <property type="entry name" value="Glutaredoxin"/>
    <property type="match status" value="1"/>
</dbReference>
<proteinExistence type="predicted"/>
<dbReference type="Gene3D" id="1.50.10.10">
    <property type="match status" value="1"/>
</dbReference>
<dbReference type="Proteomes" id="UP000003111">
    <property type="component" value="Unassembled WGS sequence"/>
</dbReference>
<keyword evidence="3" id="KW-1185">Reference proteome</keyword>
<dbReference type="HOGENOM" id="CLU_014051_4_1_11"/>
<dbReference type="PIRSF" id="PIRSF006402">
    <property type="entry name" value="UCP006402_thioredoxin"/>
    <property type="match status" value="1"/>
</dbReference>
<dbReference type="AlphaFoldDB" id="E2SBH9"/>
<dbReference type="InterPro" id="IPR024705">
    <property type="entry name" value="Ssp411"/>
</dbReference>
<reference evidence="2" key="1">
    <citation type="submission" date="2010-08" db="EMBL/GenBank/DDBJ databases">
        <authorList>
            <person name="Muzny D."/>
            <person name="Qin X."/>
            <person name="Buhay C."/>
            <person name="Dugan-Rocha S."/>
            <person name="Ding Y."/>
            <person name="Chen G."/>
            <person name="Hawes A."/>
            <person name="Holder M."/>
            <person name="Jhangiani S."/>
            <person name="Johnson A."/>
            <person name="Khan Z."/>
            <person name="Li Z."/>
            <person name="Liu W."/>
            <person name="Liu X."/>
            <person name="Perez L."/>
            <person name="Shen H."/>
            <person name="Wang Q."/>
            <person name="Watt J."/>
            <person name="Xi L."/>
            <person name="Xin Y."/>
            <person name="Zhou J."/>
            <person name="Deng J."/>
            <person name="Jiang H."/>
            <person name="Liu Y."/>
            <person name="Qu J."/>
            <person name="Song X.-Z."/>
            <person name="Zhang L."/>
            <person name="Villasana D."/>
            <person name="Johnson A."/>
            <person name="Liu J."/>
            <person name="Liyanage D."/>
            <person name="Lorensuhewa L."/>
            <person name="Robinson T."/>
            <person name="Song A."/>
            <person name="Song B.-B."/>
            <person name="Dinh H."/>
            <person name="Thornton R."/>
            <person name="Coyle M."/>
            <person name="Francisco L."/>
            <person name="Jackson L."/>
            <person name="Javaid M."/>
            <person name="Korchina V."/>
            <person name="Kovar C."/>
            <person name="Mata R."/>
            <person name="Mathew T."/>
            <person name="Ngo R."/>
            <person name="Nguyen L."/>
            <person name="Nguyen N."/>
            <person name="Okwuonu G."/>
            <person name="Ongeri F."/>
            <person name="Pham C."/>
            <person name="Simmons D."/>
            <person name="Wilczek-Boney K."/>
            <person name="Hale W."/>
            <person name="Jakkamsetti A."/>
            <person name="Pham P."/>
            <person name="Ruth R."/>
            <person name="San Lucas F."/>
            <person name="Warren J."/>
            <person name="Zhang J."/>
            <person name="Zhao Z."/>
            <person name="Zhou C."/>
            <person name="Zhu D."/>
            <person name="Lee S."/>
            <person name="Bess C."/>
            <person name="Blankenburg K."/>
            <person name="Forbes L."/>
            <person name="Fu Q."/>
            <person name="Gubbala S."/>
            <person name="Hirani K."/>
            <person name="Jayaseelan J.C."/>
            <person name="Lara F."/>
            <person name="Munidasa M."/>
            <person name="Palculict T."/>
            <person name="Patil S."/>
            <person name="Pu L.-L."/>
            <person name="Saada N."/>
            <person name="Tang L."/>
            <person name="Weissenberger G."/>
            <person name="Zhu Y."/>
            <person name="Hemphill L."/>
            <person name="Shang Y."/>
            <person name="Youmans B."/>
            <person name="Ayvaz T."/>
            <person name="Ross M."/>
            <person name="Santibanez J."/>
            <person name="Aqrawi P."/>
            <person name="Gross S."/>
            <person name="Joshi V."/>
            <person name="Fowler G."/>
            <person name="Nazareth L."/>
            <person name="Reid J."/>
            <person name="Worley K."/>
            <person name="Petrosino J."/>
            <person name="Highlander S."/>
            <person name="Gibbs R."/>
        </authorList>
    </citation>
    <scope>NUCLEOTIDE SEQUENCE [LARGE SCALE GENOMIC DNA]</scope>
    <source>
        <strain evidence="2">DSM 15272</strain>
    </source>
</reference>
<dbReference type="CDD" id="cd02955">
    <property type="entry name" value="SSP411"/>
    <property type="match status" value="1"/>
</dbReference>
<sequence>MLAPADGGSTLVGRSRSGLYRWTTGAAGRAGHGVCVMMEGVNRLAAATSPYLLQHADNPVDWWEWCDEALAEARRRDVPVLLSVGYAACHWCHVMAHESFEDATTAAYMNDHFVNVKVDREERPDVDAVYMRATQAMSGHGGWPMTCVLTPDGEPFFAGTYFPPEPRGGHPAFTQVLQALSEAWAERRDEVLTVGRDVVAHLRETTEPAGDRLGTADLDAAATALAGQFDDDAAGFGASPKFPPSMVLEFLLRHADRTGSASSIAMVERTAEAMARGGLYDQLAGGFARYSVDRFWRVPHFEKMLYDNAQLVRVYLHLWRATGSPLAERVVRETADFLLTELRTAEGGFASALDADSDGHEGTFYVWNPDQLLKTLGAADGAWATELLQVSATGTFERGFSTLQLPTDPDDPERWDRVRARLLAARSTRTRPDRDDKVVAAWNGLAVSALAEAGVLLDVPEYVDAAVVAAELLATVHTAGGYLLRTSRDGVAGPHAGVLEDHGAVAEAYLVLLGVTGDLRWWQRAEPLLDRVLTDFADPSGGFFDTAEDDLVVRPRDTSDNAYPSGTSAAAAALLTAAAVTGEQRWREGAESALTAAAEVARHAPRFAGQTLAVAEAAVAGPLEVAVVGPAGARDELHRAARRLTSPGAVVVAADAGLELPLFAGRPAAGGTPTAYVCRDFVCSLPVTEPDALTTGS</sequence>
<feature type="domain" description="Spermatogenesis-associated protein 20-like TRX" evidence="1">
    <location>
        <begin position="42"/>
        <end position="202"/>
    </location>
</feature>
<dbReference type="Pfam" id="PF03190">
    <property type="entry name" value="Thioredox_DsbH"/>
    <property type="match status" value="1"/>
</dbReference>
<dbReference type="SUPFAM" id="SSF48208">
    <property type="entry name" value="Six-hairpin glycosidases"/>
    <property type="match status" value="1"/>
</dbReference>
<evidence type="ECO:0000259" key="1">
    <source>
        <dbReference type="Pfam" id="PF03190"/>
    </source>
</evidence>
<dbReference type="InterPro" id="IPR008928">
    <property type="entry name" value="6-hairpin_glycosidase_sf"/>
</dbReference>
<evidence type="ECO:0000313" key="2">
    <source>
        <dbReference type="EMBL" id="EFQ83725.1"/>
    </source>
</evidence>
<dbReference type="PANTHER" id="PTHR42899:SF1">
    <property type="entry name" value="SPERMATOGENESIS-ASSOCIATED PROTEIN 20"/>
    <property type="match status" value="1"/>
</dbReference>
<evidence type="ECO:0000313" key="3">
    <source>
        <dbReference type="Proteomes" id="UP000003111"/>
    </source>
</evidence>
<dbReference type="PANTHER" id="PTHR42899">
    <property type="entry name" value="SPERMATOGENESIS-ASSOCIATED PROTEIN 20"/>
    <property type="match status" value="1"/>
</dbReference>
<name>E2SBH9_9ACTN</name>
<dbReference type="InterPro" id="IPR036249">
    <property type="entry name" value="Thioredoxin-like_sf"/>
</dbReference>